<evidence type="ECO:0000256" key="1">
    <source>
        <dbReference type="ARBA" id="ARBA00004651"/>
    </source>
</evidence>
<keyword evidence="2" id="KW-1003">Cell membrane</keyword>
<keyword evidence="5 6" id="KW-0472">Membrane</keyword>
<dbReference type="CDD" id="cd06173">
    <property type="entry name" value="MFS_MefA_like"/>
    <property type="match status" value="1"/>
</dbReference>
<dbReference type="PANTHER" id="PTHR23513">
    <property type="entry name" value="INTEGRAL MEMBRANE EFFLUX PROTEIN-RELATED"/>
    <property type="match status" value="1"/>
</dbReference>
<dbReference type="GO" id="GO:0022857">
    <property type="term" value="F:transmembrane transporter activity"/>
    <property type="evidence" value="ECO:0007669"/>
    <property type="project" value="InterPro"/>
</dbReference>
<organism evidence="7">
    <name type="scientific">bioreactor metagenome</name>
    <dbReference type="NCBI Taxonomy" id="1076179"/>
    <lineage>
        <taxon>unclassified sequences</taxon>
        <taxon>metagenomes</taxon>
        <taxon>ecological metagenomes</taxon>
    </lineage>
</organism>
<dbReference type="GO" id="GO:0005886">
    <property type="term" value="C:plasma membrane"/>
    <property type="evidence" value="ECO:0007669"/>
    <property type="project" value="UniProtKB-SubCell"/>
</dbReference>
<dbReference type="InterPro" id="IPR011701">
    <property type="entry name" value="MFS"/>
</dbReference>
<name>A0A645AW55_9ZZZZ</name>
<proteinExistence type="predicted"/>
<dbReference type="InterPro" id="IPR036259">
    <property type="entry name" value="MFS_trans_sf"/>
</dbReference>
<evidence type="ECO:0000256" key="2">
    <source>
        <dbReference type="ARBA" id="ARBA00022475"/>
    </source>
</evidence>
<keyword evidence="4 6" id="KW-1133">Transmembrane helix</keyword>
<accession>A0A645AW55</accession>
<comment type="caution">
    <text evidence="7">The sequence shown here is derived from an EMBL/GenBank/DDBJ whole genome shotgun (WGS) entry which is preliminary data.</text>
</comment>
<feature type="transmembrane region" description="Helical" evidence="6">
    <location>
        <begin position="220"/>
        <end position="238"/>
    </location>
</feature>
<feature type="transmembrane region" description="Helical" evidence="6">
    <location>
        <begin position="258"/>
        <end position="278"/>
    </location>
</feature>
<evidence type="ECO:0000313" key="7">
    <source>
        <dbReference type="EMBL" id="MPM57390.1"/>
    </source>
</evidence>
<feature type="transmembrane region" description="Helical" evidence="6">
    <location>
        <begin position="164"/>
        <end position="192"/>
    </location>
</feature>
<evidence type="ECO:0000256" key="6">
    <source>
        <dbReference type="SAM" id="Phobius"/>
    </source>
</evidence>
<evidence type="ECO:0000256" key="4">
    <source>
        <dbReference type="ARBA" id="ARBA00022989"/>
    </source>
</evidence>
<protein>
    <recommendedName>
        <fullName evidence="8">Bacilysin exporter BacE</fullName>
    </recommendedName>
</protein>
<dbReference type="Gene3D" id="1.20.1250.20">
    <property type="entry name" value="MFS general substrate transporter like domains"/>
    <property type="match status" value="1"/>
</dbReference>
<reference evidence="7" key="1">
    <citation type="submission" date="2019-08" db="EMBL/GenBank/DDBJ databases">
        <authorList>
            <person name="Kucharzyk K."/>
            <person name="Murdoch R.W."/>
            <person name="Higgins S."/>
            <person name="Loffler F."/>
        </authorList>
    </citation>
    <scope>NUCLEOTIDE SEQUENCE</scope>
</reference>
<keyword evidence="3 6" id="KW-0812">Transmembrane</keyword>
<gene>
    <name evidence="7" type="ORF">SDC9_104212</name>
</gene>
<dbReference type="PANTHER" id="PTHR23513:SF6">
    <property type="entry name" value="MAJOR FACILITATOR SUPERFAMILY ASSOCIATED DOMAIN-CONTAINING PROTEIN"/>
    <property type="match status" value="1"/>
</dbReference>
<dbReference type="SUPFAM" id="SSF103473">
    <property type="entry name" value="MFS general substrate transporter"/>
    <property type="match status" value="1"/>
</dbReference>
<dbReference type="Pfam" id="PF07690">
    <property type="entry name" value="MFS_1"/>
    <property type="match status" value="1"/>
</dbReference>
<feature type="transmembrane region" description="Helical" evidence="6">
    <location>
        <begin position="357"/>
        <end position="380"/>
    </location>
</feature>
<feature type="transmembrane region" description="Helical" evidence="6">
    <location>
        <begin position="386"/>
        <end position="403"/>
    </location>
</feature>
<feature type="transmembrane region" description="Helical" evidence="6">
    <location>
        <begin position="290"/>
        <end position="313"/>
    </location>
</feature>
<evidence type="ECO:0000256" key="3">
    <source>
        <dbReference type="ARBA" id="ARBA00022692"/>
    </source>
</evidence>
<evidence type="ECO:0000256" key="5">
    <source>
        <dbReference type="ARBA" id="ARBA00023136"/>
    </source>
</evidence>
<feature type="transmembrane region" description="Helical" evidence="6">
    <location>
        <begin position="79"/>
        <end position="104"/>
    </location>
</feature>
<sequence>MENTGYKQLLKNKNFLAYLSANVINRFGDSLDSIAFTWIIYAITGSAFWSALIFGINRLPTIFLQPFLGVLADKMNKRVVMIATDIIRGICVLYIGIGVMQGFLNEWSLLAATLIISTAEAFRMPAAASMIPQLLDIEDYEYGVALDQGLSGTTELIGMLSAGFIIGLFGVQTAVFIDMATFFICAFILLFVKLKPIEKKETLNLNYFENLKAGFRLVKTNHLIMYMIFLAVFLNALSTPFNSLQAPLVSEILHAKEIMLSVIGISFATGGIFGSFLFPKINERVHNVVMVKAGGLSLVLMYLCPVLIGNFIQNELVRYILVFIYGVGVGVCVALINTFIGVITVKSIKPEFLGRVKSILGALAVASMPIVSFIISGLVFVFSTEVIFVATGLLSLVCYFTICSKKTYNRMVKVEDMQDEDGNN</sequence>
<comment type="subcellular location">
    <subcellularLocation>
        <location evidence="1">Cell membrane</location>
        <topology evidence="1">Multi-pass membrane protein</topology>
    </subcellularLocation>
</comment>
<feature type="transmembrane region" description="Helical" evidence="6">
    <location>
        <begin position="35"/>
        <end position="59"/>
    </location>
</feature>
<dbReference type="EMBL" id="VSSQ01016244">
    <property type="protein sequence ID" value="MPM57390.1"/>
    <property type="molecule type" value="Genomic_DNA"/>
</dbReference>
<dbReference type="AlphaFoldDB" id="A0A645AW55"/>
<evidence type="ECO:0008006" key="8">
    <source>
        <dbReference type="Google" id="ProtNLM"/>
    </source>
</evidence>
<feature type="transmembrane region" description="Helical" evidence="6">
    <location>
        <begin position="319"/>
        <end position="345"/>
    </location>
</feature>